<dbReference type="EMBL" id="SZYD01000009">
    <property type="protein sequence ID" value="KAD5317996.1"/>
    <property type="molecule type" value="Genomic_DNA"/>
</dbReference>
<gene>
    <name evidence="1" type="ORF">E3N88_17942</name>
</gene>
<dbReference type="AlphaFoldDB" id="A0A5N6NTF5"/>
<proteinExistence type="predicted"/>
<sequence length="88" mass="10069">MVESFSSTYKNAKDENVIKILDQGFEKDKKAYQTIQNSIGILNGLVISDIRNNMSTLSDILDYSEDEDKDLDFQPIHMLEPCLVQLLK</sequence>
<dbReference type="Proteomes" id="UP000326396">
    <property type="component" value="Linkage Group LG17"/>
</dbReference>
<protein>
    <submittedName>
        <fullName evidence="1">Uncharacterized protein</fullName>
    </submittedName>
</protein>
<organism evidence="1 2">
    <name type="scientific">Mikania micrantha</name>
    <name type="common">bitter vine</name>
    <dbReference type="NCBI Taxonomy" id="192012"/>
    <lineage>
        <taxon>Eukaryota</taxon>
        <taxon>Viridiplantae</taxon>
        <taxon>Streptophyta</taxon>
        <taxon>Embryophyta</taxon>
        <taxon>Tracheophyta</taxon>
        <taxon>Spermatophyta</taxon>
        <taxon>Magnoliopsida</taxon>
        <taxon>eudicotyledons</taxon>
        <taxon>Gunneridae</taxon>
        <taxon>Pentapetalae</taxon>
        <taxon>asterids</taxon>
        <taxon>campanulids</taxon>
        <taxon>Asterales</taxon>
        <taxon>Asteraceae</taxon>
        <taxon>Asteroideae</taxon>
        <taxon>Heliantheae alliance</taxon>
        <taxon>Eupatorieae</taxon>
        <taxon>Mikania</taxon>
    </lineage>
</organism>
<evidence type="ECO:0000313" key="1">
    <source>
        <dbReference type="EMBL" id="KAD5317996.1"/>
    </source>
</evidence>
<name>A0A5N6NTF5_9ASTR</name>
<comment type="caution">
    <text evidence="1">The sequence shown here is derived from an EMBL/GenBank/DDBJ whole genome shotgun (WGS) entry which is preliminary data.</text>
</comment>
<evidence type="ECO:0000313" key="2">
    <source>
        <dbReference type="Proteomes" id="UP000326396"/>
    </source>
</evidence>
<keyword evidence="2" id="KW-1185">Reference proteome</keyword>
<reference evidence="1 2" key="1">
    <citation type="submission" date="2019-05" db="EMBL/GenBank/DDBJ databases">
        <title>Mikania micrantha, genome provides insights into the molecular mechanism of rapid growth.</title>
        <authorList>
            <person name="Liu B."/>
        </authorList>
    </citation>
    <scope>NUCLEOTIDE SEQUENCE [LARGE SCALE GENOMIC DNA]</scope>
    <source>
        <strain evidence="1">NLD-2019</strain>
        <tissue evidence="1">Leaf</tissue>
    </source>
</reference>
<accession>A0A5N6NTF5</accession>